<dbReference type="Proteomes" id="UP000660729">
    <property type="component" value="Unassembled WGS sequence"/>
</dbReference>
<dbReference type="GO" id="GO:0016491">
    <property type="term" value="F:oxidoreductase activity"/>
    <property type="evidence" value="ECO:0007669"/>
    <property type="project" value="UniProtKB-KW"/>
</dbReference>
<evidence type="ECO:0000256" key="1">
    <source>
        <dbReference type="ARBA" id="ARBA00023002"/>
    </source>
</evidence>
<dbReference type="InterPro" id="IPR002347">
    <property type="entry name" value="SDR_fam"/>
</dbReference>
<evidence type="ECO:0000313" key="2">
    <source>
        <dbReference type="EMBL" id="KAF7188055.1"/>
    </source>
</evidence>
<dbReference type="SUPFAM" id="SSF51735">
    <property type="entry name" value="NAD(P)-binding Rossmann-fold domains"/>
    <property type="match status" value="1"/>
</dbReference>
<dbReference type="EMBL" id="JABCIY010000217">
    <property type="protein sequence ID" value="KAF7188055.1"/>
    <property type="molecule type" value="Genomic_DNA"/>
</dbReference>
<dbReference type="Gene3D" id="3.40.50.720">
    <property type="entry name" value="NAD(P)-binding Rossmann-like Domain"/>
    <property type="match status" value="2"/>
</dbReference>
<dbReference type="Pfam" id="PF00106">
    <property type="entry name" value="adh_short"/>
    <property type="match status" value="1"/>
</dbReference>
<dbReference type="OrthoDB" id="542013at2759"/>
<dbReference type="AlphaFoldDB" id="A0A8H6RA00"/>
<organism evidence="2 3">
    <name type="scientific">Pseudocercospora fuligena</name>
    <dbReference type="NCBI Taxonomy" id="685502"/>
    <lineage>
        <taxon>Eukaryota</taxon>
        <taxon>Fungi</taxon>
        <taxon>Dikarya</taxon>
        <taxon>Ascomycota</taxon>
        <taxon>Pezizomycotina</taxon>
        <taxon>Dothideomycetes</taxon>
        <taxon>Dothideomycetidae</taxon>
        <taxon>Mycosphaerellales</taxon>
        <taxon>Mycosphaerellaceae</taxon>
        <taxon>Pseudocercospora</taxon>
    </lineage>
</organism>
<dbReference type="InterPro" id="IPR036291">
    <property type="entry name" value="NAD(P)-bd_dom_sf"/>
</dbReference>
<gene>
    <name evidence="2" type="ORF">HII31_10627</name>
</gene>
<evidence type="ECO:0000313" key="3">
    <source>
        <dbReference type="Proteomes" id="UP000660729"/>
    </source>
</evidence>
<accession>A0A8H6RA00</accession>
<comment type="caution">
    <text evidence="2">The sequence shown here is derived from an EMBL/GenBank/DDBJ whole genome shotgun (WGS) entry which is preliminary data.</text>
</comment>
<dbReference type="PANTHER" id="PTHR43157:SF31">
    <property type="entry name" value="PHOSPHATIDYLINOSITOL-GLYCAN BIOSYNTHESIS CLASS F PROTEIN"/>
    <property type="match status" value="1"/>
</dbReference>
<dbReference type="PRINTS" id="PR00081">
    <property type="entry name" value="GDHRDH"/>
</dbReference>
<protein>
    <submittedName>
        <fullName evidence="2">Short chain dehydrogenase atnD</fullName>
    </submittedName>
</protein>
<reference evidence="2" key="1">
    <citation type="submission" date="2020-04" db="EMBL/GenBank/DDBJ databases">
        <title>Draft genome resource of the tomato pathogen Pseudocercospora fuligena.</title>
        <authorList>
            <person name="Zaccaron A."/>
        </authorList>
    </citation>
    <scope>NUCLEOTIDE SEQUENCE</scope>
    <source>
        <strain evidence="2">PF001</strain>
    </source>
</reference>
<name>A0A8H6RA00_9PEZI</name>
<keyword evidence="3" id="KW-1185">Reference proteome</keyword>
<proteinExistence type="predicted"/>
<keyword evidence="1" id="KW-0560">Oxidoreductase</keyword>
<sequence length="310" mass="33559">MSGPSPSAVLSLLRSQLLIHPKPSKSSFSSQTVIVTGGNTGLGREAAKQIVQLDAAKVIITSRNVAKGEAAREYIQQQTGRDIVEVWQLDLSSFESVRAFAKRAETLDRLDAATITTNVISTSMLANLLLPVMLRTSDAYPDLTPRMTFVGSGLHKFATLKARKAPGSVFDNLKELSADNSSDQDMRYNDSKLLLQLYASRLSTSIPTSSATKRPKVCINVVNPGYCISNLVSTQSIGQKVGERLLARSTEEGGQALVDAVAAECVDGRHGAYVDDMQVKKPAHWIGTKEGQETKERVWQELNAILGVAQ</sequence>
<dbReference type="PANTHER" id="PTHR43157">
    <property type="entry name" value="PHOSPHATIDYLINOSITOL-GLYCAN BIOSYNTHESIS CLASS F PROTEIN-RELATED"/>
    <property type="match status" value="1"/>
</dbReference>